<protein>
    <submittedName>
        <fullName evidence="2">Uncharacterized protein</fullName>
    </submittedName>
</protein>
<feature type="transmembrane region" description="Helical" evidence="1">
    <location>
        <begin position="12"/>
        <end position="31"/>
    </location>
</feature>
<evidence type="ECO:0000313" key="3">
    <source>
        <dbReference type="Proteomes" id="UP000297814"/>
    </source>
</evidence>
<accession>A0A4Z1GDS9</accession>
<reference evidence="2 3" key="1">
    <citation type="submission" date="2017-12" db="EMBL/GenBank/DDBJ databases">
        <title>Comparative genomics of Botrytis spp.</title>
        <authorList>
            <person name="Valero-Jimenez C.A."/>
            <person name="Tapia P."/>
            <person name="Veloso J."/>
            <person name="Silva-Moreno E."/>
            <person name="Staats M."/>
            <person name="Valdes J.H."/>
            <person name="Van Kan J.A.L."/>
        </authorList>
    </citation>
    <scope>NUCLEOTIDE SEQUENCE [LARGE SCALE GENOMIC DNA]</scope>
    <source>
        <strain evidence="2 3">Bh0001</strain>
    </source>
</reference>
<dbReference type="AlphaFoldDB" id="A0A4Z1GDS9"/>
<name>A0A4Z1GDS9_9HELO</name>
<sequence>MEKPKQQKKIRFSKRIHIIISVSFWVGVLYIEYRDTVYSTLMHATLRSYEIILQNVNNKIHFKTKNKSWCAVR</sequence>
<keyword evidence="1" id="KW-0472">Membrane</keyword>
<keyword evidence="1" id="KW-0812">Transmembrane</keyword>
<proteinExistence type="predicted"/>
<gene>
    <name evidence="2" type="ORF">BHYA_0169g00060</name>
</gene>
<organism evidence="2 3">
    <name type="scientific">Botrytis hyacinthi</name>
    <dbReference type="NCBI Taxonomy" id="278943"/>
    <lineage>
        <taxon>Eukaryota</taxon>
        <taxon>Fungi</taxon>
        <taxon>Dikarya</taxon>
        <taxon>Ascomycota</taxon>
        <taxon>Pezizomycotina</taxon>
        <taxon>Leotiomycetes</taxon>
        <taxon>Helotiales</taxon>
        <taxon>Sclerotiniaceae</taxon>
        <taxon>Botrytis</taxon>
    </lineage>
</organism>
<comment type="caution">
    <text evidence="2">The sequence shown here is derived from an EMBL/GenBank/DDBJ whole genome shotgun (WGS) entry which is preliminary data.</text>
</comment>
<dbReference type="EMBL" id="PQXK01000169">
    <property type="protein sequence ID" value="TGO35126.1"/>
    <property type="molecule type" value="Genomic_DNA"/>
</dbReference>
<keyword evidence="3" id="KW-1185">Reference proteome</keyword>
<evidence type="ECO:0000313" key="2">
    <source>
        <dbReference type="EMBL" id="TGO35126.1"/>
    </source>
</evidence>
<evidence type="ECO:0000256" key="1">
    <source>
        <dbReference type="SAM" id="Phobius"/>
    </source>
</evidence>
<dbReference type="Proteomes" id="UP000297814">
    <property type="component" value="Unassembled WGS sequence"/>
</dbReference>
<keyword evidence="1" id="KW-1133">Transmembrane helix</keyword>